<dbReference type="Proteomes" id="UP000558488">
    <property type="component" value="Unassembled WGS sequence"/>
</dbReference>
<keyword evidence="4" id="KW-1185">Reference proteome</keyword>
<keyword evidence="2" id="KW-0812">Transmembrane</keyword>
<accession>A0A7J7WL43</accession>
<feature type="transmembrane region" description="Helical" evidence="2">
    <location>
        <begin position="118"/>
        <end position="139"/>
    </location>
</feature>
<sequence>MPRQRRNRSKDAASKARQASPRCTRPRRRGRAAGAGEPEGERPPRAEADWPGPRRPVSGGSPPGGARPCSPRRPGKRRAQNCVRLEVPPGSLLGRFQGLGFVLEQLRHKVHLLRRRQLSLRTTVGLGVFVGIMHWDFIIPTSRPLFKHLRFWKDCGRL</sequence>
<keyword evidence="2" id="KW-0472">Membrane</keyword>
<feature type="compositionally biased region" description="Low complexity" evidence="1">
    <location>
        <begin position="55"/>
        <end position="69"/>
    </location>
</feature>
<dbReference type="EMBL" id="JACAGB010000010">
    <property type="protein sequence ID" value="KAF6337976.1"/>
    <property type="molecule type" value="Genomic_DNA"/>
</dbReference>
<keyword evidence="2" id="KW-1133">Transmembrane helix</keyword>
<organism evidence="3 4">
    <name type="scientific">Pipistrellus kuhlii</name>
    <name type="common">Kuhl's pipistrelle</name>
    <dbReference type="NCBI Taxonomy" id="59472"/>
    <lineage>
        <taxon>Eukaryota</taxon>
        <taxon>Metazoa</taxon>
        <taxon>Chordata</taxon>
        <taxon>Craniata</taxon>
        <taxon>Vertebrata</taxon>
        <taxon>Euteleostomi</taxon>
        <taxon>Mammalia</taxon>
        <taxon>Eutheria</taxon>
        <taxon>Laurasiatheria</taxon>
        <taxon>Chiroptera</taxon>
        <taxon>Yangochiroptera</taxon>
        <taxon>Vespertilionidae</taxon>
        <taxon>Pipistrellus</taxon>
    </lineage>
</organism>
<protein>
    <submittedName>
        <fullName evidence="3">Dpy-19 like 2</fullName>
    </submittedName>
</protein>
<name>A0A7J7WL43_PIPKU</name>
<evidence type="ECO:0000313" key="4">
    <source>
        <dbReference type="Proteomes" id="UP000558488"/>
    </source>
</evidence>
<feature type="compositionally biased region" description="Basic and acidic residues" evidence="1">
    <location>
        <begin position="39"/>
        <end position="48"/>
    </location>
</feature>
<proteinExistence type="predicted"/>
<feature type="region of interest" description="Disordered" evidence="1">
    <location>
        <begin position="1"/>
        <end position="80"/>
    </location>
</feature>
<dbReference type="AlphaFoldDB" id="A0A7J7WL43"/>
<evidence type="ECO:0000256" key="1">
    <source>
        <dbReference type="SAM" id="MobiDB-lite"/>
    </source>
</evidence>
<gene>
    <name evidence="3" type="ORF">mPipKuh1_004046</name>
</gene>
<evidence type="ECO:0000256" key="2">
    <source>
        <dbReference type="SAM" id="Phobius"/>
    </source>
</evidence>
<comment type="caution">
    <text evidence="3">The sequence shown here is derived from an EMBL/GenBank/DDBJ whole genome shotgun (WGS) entry which is preliminary data.</text>
</comment>
<reference evidence="3 4" key="1">
    <citation type="journal article" date="2020" name="Nature">
        <title>Six reference-quality genomes reveal evolution of bat adaptations.</title>
        <authorList>
            <person name="Jebb D."/>
            <person name="Huang Z."/>
            <person name="Pippel M."/>
            <person name="Hughes G.M."/>
            <person name="Lavrichenko K."/>
            <person name="Devanna P."/>
            <person name="Winkler S."/>
            <person name="Jermiin L.S."/>
            <person name="Skirmuntt E.C."/>
            <person name="Katzourakis A."/>
            <person name="Burkitt-Gray L."/>
            <person name="Ray D.A."/>
            <person name="Sullivan K.A.M."/>
            <person name="Roscito J.G."/>
            <person name="Kirilenko B.M."/>
            <person name="Davalos L.M."/>
            <person name="Corthals A.P."/>
            <person name="Power M.L."/>
            <person name="Jones G."/>
            <person name="Ransome R.D."/>
            <person name="Dechmann D.K.N."/>
            <person name="Locatelli A.G."/>
            <person name="Puechmaille S.J."/>
            <person name="Fedrigo O."/>
            <person name="Jarvis E.D."/>
            <person name="Hiller M."/>
            <person name="Vernes S.C."/>
            <person name="Myers E.W."/>
            <person name="Teeling E.C."/>
        </authorList>
    </citation>
    <scope>NUCLEOTIDE SEQUENCE [LARGE SCALE GENOMIC DNA]</scope>
    <source>
        <strain evidence="3">MPipKuh1</strain>
        <tissue evidence="3">Flight muscle</tissue>
    </source>
</reference>
<evidence type="ECO:0000313" key="3">
    <source>
        <dbReference type="EMBL" id="KAF6337976.1"/>
    </source>
</evidence>